<dbReference type="PROSITE" id="PS51186">
    <property type="entry name" value="GNAT"/>
    <property type="match status" value="1"/>
</dbReference>
<reference evidence="2" key="2">
    <citation type="journal article" date="2022" name="Microbiol. Resour. Announc.">
        <title>Metagenome Sequencing to Explore Phylogenomics of Terrestrial Cyanobacteria.</title>
        <authorList>
            <person name="Ward R.D."/>
            <person name="Stajich J.E."/>
            <person name="Johansen J.R."/>
            <person name="Huntemann M."/>
            <person name="Clum A."/>
            <person name="Foster B."/>
            <person name="Foster B."/>
            <person name="Roux S."/>
            <person name="Palaniappan K."/>
            <person name="Varghese N."/>
            <person name="Mukherjee S."/>
            <person name="Reddy T.B.K."/>
            <person name="Daum C."/>
            <person name="Copeland A."/>
            <person name="Chen I.A."/>
            <person name="Ivanova N.N."/>
            <person name="Kyrpides N.C."/>
            <person name="Shapiro N."/>
            <person name="Eloe-Fadrosh E.A."/>
            <person name="Pietrasiak N."/>
        </authorList>
    </citation>
    <scope>NUCLEOTIDE SEQUENCE</scope>
    <source>
        <strain evidence="2">JT2-VF2</strain>
    </source>
</reference>
<evidence type="ECO:0000313" key="3">
    <source>
        <dbReference type="Proteomes" id="UP000715781"/>
    </source>
</evidence>
<dbReference type="PANTHER" id="PTHR43792">
    <property type="entry name" value="GNAT FAMILY, PUTATIVE (AFU_ORTHOLOGUE AFUA_3G00765)-RELATED-RELATED"/>
    <property type="match status" value="1"/>
</dbReference>
<dbReference type="InterPro" id="IPR016181">
    <property type="entry name" value="Acyl_CoA_acyltransferase"/>
</dbReference>
<sequence length="190" mass="22015">MAISAAFNNFPQLVTENLILRETTLADTPAVFQVFANDEVTKYHDIETLTSLEQAQFLIKRRAERFQNQQGIRWGIARKEDNLIIGSCGYSIRNCFQAEIGYELAREHWRKGLMTEALKAIIQWGFSQLDLNRIEALVMVENNASIKLLANLKFVEEGLLREYGFWKGQFHDLKIFSLLRKDYIAILNKL</sequence>
<dbReference type="GO" id="GO:0008999">
    <property type="term" value="F:protein-N-terminal-alanine acetyltransferase activity"/>
    <property type="evidence" value="ECO:0007669"/>
    <property type="project" value="TreeGrafter"/>
</dbReference>
<dbReference type="InterPro" id="IPR051531">
    <property type="entry name" value="N-acetyltransferase"/>
</dbReference>
<dbReference type="EMBL" id="JAHHHN010000008">
    <property type="protein sequence ID" value="MBW4562497.1"/>
    <property type="molecule type" value="Genomic_DNA"/>
</dbReference>
<dbReference type="GO" id="GO:0005737">
    <property type="term" value="C:cytoplasm"/>
    <property type="evidence" value="ECO:0007669"/>
    <property type="project" value="TreeGrafter"/>
</dbReference>
<proteinExistence type="predicted"/>
<protein>
    <submittedName>
        <fullName evidence="2">GNAT family N-acetyltransferase</fullName>
    </submittedName>
</protein>
<dbReference type="InterPro" id="IPR000182">
    <property type="entry name" value="GNAT_dom"/>
</dbReference>
<gene>
    <name evidence="2" type="ORF">KME32_15375</name>
</gene>
<dbReference type="AlphaFoldDB" id="A0A951Q140"/>
<dbReference type="Proteomes" id="UP000715781">
    <property type="component" value="Unassembled WGS sequence"/>
</dbReference>
<dbReference type="Gene3D" id="3.40.630.30">
    <property type="match status" value="1"/>
</dbReference>
<organism evidence="2 3">
    <name type="scientific">Mojavia pulchra JT2-VF2</name>
    <dbReference type="NCBI Taxonomy" id="287848"/>
    <lineage>
        <taxon>Bacteria</taxon>
        <taxon>Bacillati</taxon>
        <taxon>Cyanobacteriota</taxon>
        <taxon>Cyanophyceae</taxon>
        <taxon>Nostocales</taxon>
        <taxon>Nostocaceae</taxon>
    </lineage>
</organism>
<evidence type="ECO:0000313" key="2">
    <source>
        <dbReference type="EMBL" id="MBW4562497.1"/>
    </source>
</evidence>
<dbReference type="Pfam" id="PF13302">
    <property type="entry name" value="Acetyltransf_3"/>
    <property type="match status" value="1"/>
</dbReference>
<name>A0A951Q140_9NOST</name>
<dbReference type="PANTHER" id="PTHR43792:SF9">
    <property type="entry name" value="RIBOSOMAL-PROTEIN-ALANINE ACETYLTRANSFERASE"/>
    <property type="match status" value="1"/>
</dbReference>
<accession>A0A951Q140</accession>
<reference evidence="2" key="1">
    <citation type="submission" date="2021-05" db="EMBL/GenBank/DDBJ databases">
        <authorList>
            <person name="Pietrasiak N."/>
            <person name="Ward R."/>
            <person name="Stajich J.E."/>
            <person name="Kurbessoian T."/>
        </authorList>
    </citation>
    <scope>NUCLEOTIDE SEQUENCE</scope>
    <source>
        <strain evidence="2">JT2-VF2</strain>
    </source>
</reference>
<comment type="caution">
    <text evidence="2">The sequence shown here is derived from an EMBL/GenBank/DDBJ whole genome shotgun (WGS) entry which is preliminary data.</text>
</comment>
<dbReference type="SUPFAM" id="SSF55729">
    <property type="entry name" value="Acyl-CoA N-acyltransferases (Nat)"/>
    <property type="match status" value="1"/>
</dbReference>
<evidence type="ECO:0000259" key="1">
    <source>
        <dbReference type="PROSITE" id="PS51186"/>
    </source>
</evidence>
<feature type="domain" description="N-acetyltransferase" evidence="1">
    <location>
        <begin position="18"/>
        <end position="179"/>
    </location>
</feature>